<dbReference type="Gene3D" id="3.40.50.1820">
    <property type="entry name" value="alpha/beta hydrolase"/>
    <property type="match status" value="1"/>
</dbReference>
<organism evidence="2 3">
    <name type="scientific">Cyanobium gracile UHCC 0139</name>
    <dbReference type="NCBI Taxonomy" id="3110308"/>
    <lineage>
        <taxon>Bacteria</taxon>
        <taxon>Bacillati</taxon>
        <taxon>Cyanobacteriota</taxon>
        <taxon>Cyanophyceae</taxon>
        <taxon>Synechococcales</taxon>
        <taxon>Prochlorococcaceae</taxon>
        <taxon>Cyanobium</taxon>
    </lineage>
</organism>
<dbReference type="Pfam" id="PF12697">
    <property type="entry name" value="Abhydrolase_6"/>
    <property type="match status" value="1"/>
</dbReference>
<comment type="caution">
    <text evidence="2">The sequence shown here is derived from an EMBL/GenBank/DDBJ whole genome shotgun (WGS) entry which is preliminary data.</text>
</comment>
<dbReference type="InterPro" id="IPR029058">
    <property type="entry name" value="AB_hydrolase_fold"/>
</dbReference>
<dbReference type="SUPFAM" id="SSF53474">
    <property type="entry name" value="alpha/beta-Hydrolases"/>
    <property type="match status" value="1"/>
</dbReference>
<dbReference type="GO" id="GO:0016787">
    <property type="term" value="F:hydrolase activity"/>
    <property type="evidence" value="ECO:0007669"/>
    <property type="project" value="UniProtKB-KW"/>
</dbReference>
<feature type="domain" description="AB hydrolase-1" evidence="1">
    <location>
        <begin position="54"/>
        <end position="290"/>
    </location>
</feature>
<dbReference type="InterPro" id="IPR000073">
    <property type="entry name" value="AB_hydrolase_1"/>
</dbReference>
<evidence type="ECO:0000313" key="3">
    <source>
        <dbReference type="Proteomes" id="UP001304461"/>
    </source>
</evidence>
<reference evidence="2 3" key="1">
    <citation type="submission" date="2023-12" db="EMBL/GenBank/DDBJ databases">
        <title>Baltic Sea Cyanobacteria.</title>
        <authorList>
            <person name="Delbaje E."/>
            <person name="Fewer D.P."/>
            <person name="Shishido T.K."/>
        </authorList>
    </citation>
    <scope>NUCLEOTIDE SEQUENCE [LARGE SCALE GENOMIC DNA]</scope>
    <source>
        <strain evidence="2 3">UHCC 0139</strain>
    </source>
</reference>
<dbReference type="PANTHER" id="PTHR43689">
    <property type="entry name" value="HYDROLASE"/>
    <property type="match status" value="1"/>
</dbReference>
<accession>A0ABU5RWV7</accession>
<dbReference type="EMBL" id="JAYGHX010000008">
    <property type="protein sequence ID" value="MEA5392188.1"/>
    <property type="molecule type" value="Genomic_DNA"/>
</dbReference>
<keyword evidence="3" id="KW-1185">Reference proteome</keyword>
<sequence length="303" mass="32385">MTDGPSSGRDLVSAAAASLLDPLGRDLAARVQWWELPEHPGQWPVAVLGEGPPLLLLHGFDSSFLEFRRLVPLLADHHRLLIPDLHGFGFCPRPAEREYTPRTVLAHLDALLEALEHREPAGGRRLGLIGASMGGAVAVELARRHPDRFERLLLLAPAGLTGRPMPLPPLLDGLGVRFLALPSVRQGLCRSAFADPDRDVGPAELEIASLHLQTPGWAGALGRFARSGGFAGCGDPLPPQPLAVLWGADDRILWAPQKRAAQALLGPRIAELAACGHLPHIDQPEQVAAAWLGVPSAPIPTHP</sequence>
<dbReference type="PRINTS" id="PR00111">
    <property type="entry name" value="ABHYDROLASE"/>
</dbReference>
<gene>
    <name evidence="2" type="ORF">VB738_13060</name>
</gene>
<dbReference type="RefSeq" id="WP_323306151.1">
    <property type="nucleotide sequence ID" value="NZ_JAYGHX010000008.1"/>
</dbReference>
<evidence type="ECO:0000259" key="1">
    <source>
        <dbReference type="Pfam" id="PF12697"/>
    </source>
</evidence>
<name>A0ABU5RWV7_9CYAN</name>
<dbReference type="PANTHER" id="PTHR43689:SF8">
    <property type="entry name" value="ALPHA_BETA-HYDROLASES SUPERFAMILY PROTEIN"/>
    <property type="match status" value="1"/>
</dbReference>
<proteinExistence type="predicted"/>
<evidence type="ECO:0000313" key="2">
    <source>
        <dbReference type="EMBL" id="MEA5392188.1"/>
    </source>
</evidence>
<protein>
    <submittedName>
        <fullName evidence="2">Alpha/beta fold hydrolase</fullName>
    </submittedName>
</protein>
<keyword evidence="2" id="KW-0378">Hydrolase</keyword>
<dbReference type="Proteomes" id="UP001304461">
    <property type="component" value="Unassembled WGS sequence"/>
</dbReference>